<dbReference type="PANTHER" id="PTHR30606:SF10">
    <property type="entry name" value="PHOSPHATIDYLINOSITOL MANNOSIDE ACYLTRANSFERASE"/>
    <property type="match status" value="1"/>
</dbReference>
<gene>
    <name evidence="8" type="ORF">OZSIB_2152</name>
</gene>
<evidence type="ECO:0000256" key="3">
    <source>
        <dbReference type="ARBA" id="ARBA00022519"/>
    </source>
</evidence>
<feature type="region of interest" description="Disordered" evidence="7">
    <location>
        <begin position="1"/>
        <end position="23"/>
    </location>
</feature>
<comment type="subcellular location">
    <subcellularLocation>
        <location evidence="1">Cell inner membrane</location>
    </subcellularLocation>
</comment>
<sequence>MTAAELRTSRQADGQGMRPSATGEDGGPLFSALVKASAVCCALPERVSRWMAGALGLLVAHAWRHERERWRETIDRIYHRCRRPPPQPVETIIEQGFLHFALVIAEVLRFPAMTGEEFQARVTFEGLEHLRAALAGGRGVVLAVPHLGNWELLGGAIAHAGFPLHSFYMAQKEDDLGRALDHFRQFTRIVLHDRDRGLVGALKALKQGAILGMMPDQDGGNHGVFLDFLGHWVSVPAGPANWSLKTGAAVVPLYSWRCGHTGRFRARFLPALPAETTGPMEERVISRTRRLVAWMEEVILALPHQYLWFYDRFKPRHHQHLARLKKAGVPMRGGGACLGLLPGEAGS</sequence>
<keyword evidence="6 8" id="KW-0012">Acyltransferase</keyword>
<dbReference type="GO" id="GO:0005886">
    <property type="term" value="C:plasma membrane"/>
    <property type="evidence" value="ECO:0007669"/>
    <property type="project" value="UniProtKB-SubCell"/>
</dbReference>
<evidence type="ECO:0000256" key="5">
    <source>
        <dbReference type="ARBA" id="ARBA00023136"/>
    </source>
</evidence>
<accession>A0A367ZT04</accession>
<dbReference type="PANTHER" id="PTHR30606">
    <property type="entry name" value="LIPID A BIOSYNTHESIS LAUROYL ACYLTRANSFERASE"/>
    <property type="match status" value="1"/>
</dbReference>
<evidence type="ECO:0000256" key="4">
    <source>
        <dbReference type="ARBA" id="ARBA00022679"/>
    </source>
</evidence>
<keyword evidence="5" id="KW-0472">Membrane</keyword>
<dbReference type="GO" id="GO:0009247">
    <property type="term" value="P:glycolipid biosynthetic process"/>
    <property type="evidence" value="ECO:0007669"/>
    <property type="project" value="UniProtKB-ARBA"/>
</dbReference>
<name>A0A367ZT04_9BACT</name>
<dbReference type="EMBL" id="QOQW01000002">
    <property type="protein sequence ID" value="RCK81283.1"/>
    <property type="molecule type" value="Genomic_DNA"/>
</dbReference>
<dbReference type="InterPro" id="IPR004960">
    <property type="entry name" value="LipA_acyltrans"/>
</dbReference>
<dbReference type="Pfam" id="PF03279">
    <property type="entry name" value="Lip_A_acyltrans"/>
    <property type="match status" value="1"/>
</dbReference>
<evidence type="ECO:0000313" key="8">
    <source>
        <dbReference type="EMBL" id="RCK81283.1"/>
    </source>
</evidence>
<keyword evidence="2" id="KW-1003">Cell membrane</keyword>
<dbReference type="AlphaFoldDB" id="A0A367ZT04"/>
<keyword evidence="3" id="KW-0997">Cell inner membrane</keyword>
<evidence type="ECO:0000256" key="2">
    <source>
        <dbReference type="ARBA" id="ARBA00022475"/>
    </source>
</evidence>
<dbReference type="Proteomes" id="UP000252355">
    <property type="component" value="Unassembled WGS sequence"/>
</dbReference>
<dbReference type="GO" id="GO:0016746">
    <property type="term" value="F:acyltransferase activity"/>
    <property type="evidence" value="ECO:0007669"/>
    <property type="project" value="UniProtKB-KW"/>
</dbReference>
<keyword evidence="4 8" id="KW-0808">Transferase</keyword>
<evidence type="ECO:0000256" key="7">
    <source>
        <dbReference type="SAM" id="MobiDB-lite"/>
    </source>
</evidence>
<reference evidence="8 9" key="1">
    <citation type="submission" date="2018-05" db="EMBL/GenBank/DDBJ databases">
        <title>A metagenomic window into the 2 km-deep terrestrial subsurface aquifer revealed taxonomically and functionally diverse microbial community comprising novel uncultured bacterial lineages.</title>
        <authorList>
            <person name="Kadnikov V.V."/>
            <person name="Mardanov A.V."/>
            <person name="Beletsky A.V."/>
            <person name="Banks D."/>
            <person name="Pimenov N.V."/>
            <person name="Frank Y.A."/>
            <person name="Karnachuk O.V."/>
            <person name="Ravin N.V."/>
        </authorList>
    </citation>
    <scope>NUCLEOTIDE SEQUENCE [LARGE SCALE GENOMIC DNA]</scope>
    <source>
        <strain evidence="8">BY5</strain>
    </source>
</reference>
<evidence type="ECO:0000313" key="9">
    <source>
        <dbReference type="Proteomes" id="UP000252355"/>
    </source>
</evidence>
<organism evidence="8 9">
    <name type="scientific">Candidatus Ozemobacter sibiricus</name>
    <dbReference type="NCBI Taxonomy" id="2268124"/>
    <lineage>
        <taxon>Bacteria</taxon>
        <taxon>Candidatus Ozemobacteria</taxon>
        <taxon>Candidatus Ozemobacterales</taxon>
        <taxon>Candidatus Ozemobacteraceae</taxon>
        <taxon>Candidatus Ozemobacter</taxon>
    </lineage>
</organism>
<comment type="caution">
    <text evidence="8">The sequence shown here is derived from an EMBL/GenBank/DDBJ whole genome shotgun (WGS) entry which is preliminary data.</text>
</comment>
<dbReference type="CDD" id="cd07984">
    <property type="entry name" value="LPLAT_LABLAT-like"/>
    <property type="match status" value="1"/>
</dbReference>
<protein>
    <submittedName>
        <fullName evidence="8">Lipid A biosynthesis lauroyl acyltransferase</fullName>
    </submittedName>
</protein>
<evidence type="ECO:0000256" key="1">
    <source>
        <dbReference type="ARBA" id="ARBA00004533"/>
    </source>
</evidence>
<proteinExistence type="predicted"/>
<evidence type="ECO:0000256" key="6">
    <source>
        <dbReference type="ARBA" id="ARBA00023315"/>
    </source>
</evidence>